<dbReference type="Proteomes" id="UP001529510">
    <property type="component" value="Unassembled WGS sequence"/>
</dbReference>
<feature type="non-terminal residue" evidence="1">
    <location>
        <position position="1"/>
    </location>
</feature>
<accession>A0ABD0NQA9</accession>
<sequence length="57" mass="6315">VEEFIHSELLAQLYSSGDQYSLMDEEEVLRTHAALKEALNIITDISTSTISTPLPPP</sequence>
<evidence type="ECO:0000313" key="2">
    <source>
        <dbReference type="Proteomes" id="UP001529510"/>
    </source>
</evidence>
<keyword evidence="2" id="KW-1185">Reference proteome</keyword>
<proteinExistence type="predicted"/>
<comment type="caution">
    <text evidence="1">The sequence shown here is derived from an EMBL/GenBank/DDBJ whole genome shotgun (WGS) entry which is preliminary data.</text>
</comment>
<dbReference type="EMBL" id="JAMKFB020000020">
    <property type="protein sequence ID" value="KAL0164119.1"/>
    <property type="molecule type" value="Genomic_DNA"/>
</dbReference>
<protein>
    <submittedName>
        <fullName evidence="1">Uncharacterized protein</fullName>
    </submittedName>
</protein>
<dbReference type="AlphaFoldDB" id="A0ABD0NQA9"/>
<organism evidence="1 2">
    <name type="scientific">Cirrhinus mrigala</name>
    <name type="common">Mrigala</name>
    <dbReference type="NCBI Taxonomy" id="683832"/>
    <lineage>
        <taxon>Eukaryota</taxon>
        <taxon>Metazoa</taxon>
        <taxon>Chordata</taxon>
        <taxon>Craniata</taxon>
        <taxon>Vertebrata</taxon>
        <taxon>Euteleostomi</taxon>
        <taxon>Actinopterygii</taxon>
        <taxon>Neopterygii</taxon>
        <taxon>Teleostei</taxon>
        <taxon>Ostariophysi</taxon>
        <taxon>Cypriniformes</taxon>
        <taxon>Cyprinidae</taxon>
        <taxon>Labeoninae</taxon>
        <taxon>Labeonini</taxon>
        <taxon>Cirrhinus</taxon>
    </lineage>
</organism>
<reference evidence="1 2" key="1">
    <citation type="submission" date="2024-05" db="EMBL/GenBank/DDBJ databases">
        <title>Genome sequencing and assembly of Indian major carp, Cirrhinus mrigala (Hamilton, 1822).</title>
        <authorList>
            <person name="Mohindra V."/>
            <person name="Chowdhury L.M."/>
            <person name="Lal K."/>
            <person name="Jena J.K."/>
        </authorList>
    </citation>
    <scope>NUCLEOTIDE SEQUENCE [LARGE SCALE GENOMIC DNA]</scope>
    <source>
        <strain evidence="1">CM1030</strain>
        <tissue evidence="1">Blood</tissue>
    </source>
</reference>
<name>A0ABD0NQA9_CIRMR</name>
<feature type="non-terminal residue" evidence="1">
    <location>
        <position position="57"/>
    </location>
</feature>
<evidence type="ECO:0000313" key="1">
    <source>
        <dbReference type="EMBL" id="KAL0164119.1"/>
    </source>
</evidence>
<gene>
    <name evidence="1" type="ORF">M9458_039872</name>
</gene>